<dbReference type="GO" id="GO:0098793">
    <property type="term" value="C:presynapse"/>
    <property type="evidence" value="ECO:0007669"/>
    <property type="project" value="UniProtKB-ARBA"/>
</dbReference>
<dbReference type="PROSITE" id="PS50067">
    <property type="entry name" value="KINESIN_MOTOR_2"/>
    <property type="match status" value="1"/>
</dbReference>
<dbReference type="FunFam" id="2.30.29.30:FF:000204">
    <property type="entry name" value="kinesin-like protein unc-104 isoform X6"/>
    <property type="match status" value="1"/>
</dbReference>
<evidence type="ECO:0000259" key="14">
    <source>
        <dbReference type="PROSITE" id="PS50003"/>
    </source>
</evidence>
<dbReference type="Gene3D" id="2.30.29.30">
    <property type="entry name" value="Pleckstrin-homology domain (PH domain)/Phosphotyrosine-binding domain (PTB)"/>
    <property type="match status" value="1"/>
</dbReference>
<evidence type="ECO:0000256" key="10">
    <source>
        <dbReference type="ARBA" id="ARBA00023212"/>
    </source>
</evidence>
<dbReference type="SMART" id="SM00240">
    <property type="entry name" value="FHA"/>
    <property type="match status" value="1"/>
</dbReference>
<dbReference type="Gene3D" id="6.10.250.2520">
    <property type="match status" value="1"/>
</dbReference>
<keyword evidence="17" id="KW-1185">Reference proteome</keyword>
<evidence type="ECO:0000256" key="6">
    <source>
        <dbReference type="ARBA" id="ARBA00022741"/>
    </source>
</evidence>
<dbReference type="InterPro" id="IPR036961">
    <property type="entry name" value="Kinesin_motor_dom_sf"/>
</dbReference>
<dbReference type="GO" id="GO:0008582">
    <property type="term" value="P:regulation of synaptic assembly at neuromuscular junction"/>
    <property type="evidence" value="ECO:0007669"/>
    <property type="project" value="UniProtKB-ARBA"/>
</dbReference>
<dbReference type="GO" id="GO:0021700">
    <property type="term" value="P:developmental maturation"/>
    <property type="evidence" value="ECO:0007669"/>
    <property type="project" value="UniProtKB-ARBA"/>
</dbReference>
<dbReference type="Pfam" id="PF00225">
    <property type="entry name" value="Kinesin"/>
    <property type="match status" value="1"/>
</dbReference>
<evidence type="ECO:0000313" key="16">
    <source>
        <dbReference type="EMBL" id="KAI1728257.1"/>
    </source>
</evidence>
<dbReference type="Gene3D" id="2.60.200.20">
    <property type="match status" value="1"/>
</dbReference>
<feature type="binding site" evidence="11">
    <location>
        <begin position="90"/>
        <end position="97"/>
    </location>
    <ligand>
        <name>ATP</name>
        <dbReference type="ChEBI" id="CHEBI:30616"/>
    </ligand>
</feature>
<feature type="compositionally biased region" description="Polar residues" evidence="13">
    <location>
        <begin position="1434"/>
        <end position="1448"/>
    </location>
</feature>
<evidence type="ECO:0000256" key="3">
    <source>
        <dbReference type="ARBA" id="ARBA00022448"/>
    </source>
</evidence>
<dbReference type="FunFam" id="2.60.200.20:FF:000001">
    <property type="entry name" value="Kinesin family member 1B"/>
    <property type="match status" value="1"/>
</dbReference>
<dbReference type="GO" id="GO:0008017">
    <property type="term" value="F:microtubule binding"/>
    <property type="evidence" value="ECO:0007669"/>
    <property type="project" value="InterPro"/>
</dbReference>
<dbReference type="PANTHER" id="PTHR47117:SF10">
    <property type="entry name" value="KINESIN-LIKE PROTEIN KIF1B"/>
    <property type="match status" value="1"/>
</dbReference>
<dbReference type="InterPro" id="IPR000253">
    <property type="entry name" value="FHA_dom"/>
</dbReference>
<evidence type="ECO:0000256" key="4">
    <source>
        <dbReference type="ARBA" id="ARBA00022490"/>
    </source>
</evidence>
<keyword evidence="10" id="KW-0206">Cytoskeleton</keyword>
<keyword evidence="4" id="KW-0963">Cytoplasm</keyword>
<dbReference type="EMBL" id="JAKKPZ010000001">
    <property type="protein sequence ID" value="KAI1728257.1"/>
    <property type="molecule type" value="Genomic_DNA"/>
</dbReference>
<evidence type="ECO:0000256" key="9">
    <source>
        <dbReference type="ARBA" id="ARBA00023175"/>
    </source>
</evidence>
<dbReference type="GO" id="GO:0008574">
    <property type="term" value="F:plus-end-directed microtubule motor activity"/>
    <property type="evidence" value="ECO:0007669"/>
    <property type="project" value="UniProtKB-ARBA"/>
</dbReference>
<dbReference type="PROSITE" id="PS50003">
    <property type="entry name" value="PH_DOMAIN"/>
    <property type="match status" value="1"/>
</dbReference>
<dbReference type="SMART" id="SM00129">
    <property type="entry name" value="KISc"/>
    <property type="match status" value="1"/>
</dbReference>
<keyword evidence="7 11" id="KW-0067">ATP-binding</keyword>
<name>A0AAD4RCX3_9BILA</name>
<dbReference type="CDD" id="cd22705">
    <property type="entry name" value="FHA_KIF1"/>
    <property type="match status" value="1"/>
</dbReference>
<comment type="subcellular location">
    <subcellularLocation>
        <location evidence="1">Cytoplasm</location>
        <location evidence="1">Cytoskeleton</location>
    </subcellularLocation>
</comment>
<feature type="compositionally biased region" description="Low complexity" evidence="13">
    <location>
        <begin position="1493"/>
        <end position="1503"/>
    </location>
</feature>
<dbReference type="GO" id="GO:0051960">
    <property type="term" value="P:regulation of nervous system development"/>
    <property type="evidence" value="ECO:0007669"/>
    <property type="project" value="UniProtKB-ARBA"/>
</dbReference>
<proteinExistence type="inferred from homology"/>
<dbReference type="GO" id="GO:1904115">
    <property type="term" value="C:axon cytoplasm"/>
    <property type="evidence" value="ECO:0007669"/>
    <property type="project" value="GOC"/>
</dbReference>
<reference evidence="16" key="1">
    <citation type="submission" date="2022-01" db="EMBL/GenBank/DDBJ databases">
        <title>Genome Sequence Resource for Two Populations of Ditylenchus destructor, the Migratory Endoparasitic Phytonematode.</title>
        <authorList>
            <person name="Zhang H."/>
            <person name="Lin R."/>
            <person name="Xie B."/>
        </authorList>
    </citation>
    <scope>NUCLEOTIDE SEQUENCE</scope>
    <source>
        <strain evidence="16">BazhouSP</strain>
    </source>
</reference>
<dbReference type="CDD" id="cd01233">
    <property type="entry name" value="PH_KIFIA_KIFIB"/>
    <property type="match status" value="1"/>
</dbReference>
<dbReference type="PRINTS" id="PR00380">
    <property type="entry name" value="KINESINHEAVY"/>
</dbReference>
<feature type="compositionally biased region" description="Low complexity" evidence="13">
    <location>
        <begin position="1516"/>
        <end position="1526"/>
    </location>
</feature>
<dbReference type="InterPro" id="IPR022140">
    <property type="entry name" value="Kinesin-like_KIF1-typ"/>
</dbReference>
<feature type="region of interest" description="Disordered" evidence="13">
    <location>
        <begin position="1425"/>
        <end position="1453"/>
    </location>
</feature>
<dbReference type="SMART" id="SM00233">
    <property type="entry name" value="PH"/>
    <property type="match status" value="1"/>
</dbReference>
<evidence type="ECO:0000256" key="12">
    <source>
        <dbReference type="SAM" id="Coils"/>
    </source>
</evidence>
<evidence type="ECO:0000256" key="1">
    <source>
        <dbReference type="ARBA" id="ARBA00004245"/>
    </source>
</evidence>
<dbReference type="GO" id="GO:0048490">
    <property type="term" value="P:anterograde synaptic vesicle transport"/>
    <property type="evidence" value="ECO:0007669"/>
    <property type="project" value="UniProtKB-ARBA"/>
</dbReference>
<evidence type="ECO:0000256" key="11">
    <source>
        <dbReference type="PROSITE-ProRule" id="PRU00283"/>
    </source>
</evidence>
<comment type="caution">
    <text evidence="16">The sequence shown here is derived from an EMBL/GenBank/DDBJ whole genome shotgun (WGS) entry which is preliminary data.</text>
</comment>
<dbReference type="PANTHER" id="PTHR47117">
    <property type="entry name" value="STAR-RELATED LIPID TRANSFER PROTEIN 9"/>
    <property type="match status" value="1"/>
</dbReference>
<dbReference type="InterPro" id="IPR032405">
    <property type="entry name" value="Kinesin_assoc"/>
</dbReference>
<keyword evidence="8 12" id="KW-0175">Coiled coil</keyword>
<evidence type="ECO:0000256" key="7">
    <source>
        <dbReference type="ARBA" id="ARBA00022840"/>
    </source>
</evidence>
<keyword evidence="6 11" id="KW-0547">Nucleotide-binding</keyword>
<evidence type="ECO:0000256" key="13">
    <source>
        <dbReference type="SAM" id="MobiDB-lite"/>
    </source>
</evidence>
<keyword evidence="9 11" id="KW-0505">Motor protein</keyword>
<dbReference type="Pfam" id="PF00498">
    <property type="entry name" value="FHA"/>
    <property type="match status" value="1"/>
</dbReference>
<dbReference type="InterPro" id="IPR019821">
    <property type="entry name" value="Kinesin_motor_CS"/>
</dbReference>
<dbReference type="InterPro" id="IPR049780">
    <property type="entry name" value="PH_KIFIA_KIFIB"/>
</dbReference>
<dbReference type="CDD" id="cd01365">
    <property type="entry name" value="KISc_KIF1A_KIF1B"/>
    <property type="match status" value="1"/>
</dbReference>
<sequence>MSSVKVAVRLRPFNNREMDLASKCVIEMADKSTFITGNNQTHKFEFDHSYWSFDKGEAKFASQQQVYNDLGVEMLEHAFQGYNVCIFAYGQTGSGKSYTMMGKPNDSEEMGLIPRLCHDLFKKIEETSNENLKYSVEVSYMEIYCEKVRDLLSPKNTDNLRVREHPLLGPYVDNLERMAVCTYEDIFDLMDAGNKARTVAATNMNSTSSRSHAVFTIVLTQKIHDIPTNLDTEKVAKISLVDLAGSERAQSTGAEGQRLKEGANINKSLTTLGLVISKLADESSKKKGKAARAVVPYRDSVLTWLLRENLGGNSKTAMLAALSPADVNFDETLSTLRYADRAKQIVCRAKVNEDPNARLIRELKEEVLRLKSILQQRGIEVRCIFLLSLKQKFKVNESGEPTPNSRPFYSEEDTIEQLKTSEKLIAQLNETWDEKLRKTEDMKRIREEELREMGLATSADGSTLGVFSPKKSPHLVNLNEDPLMSECLLYYLKEGITRVGRSESDVRPDIPLSGQHIRDEHCHFVNEDGTVSLVANDGAECFVNGQQVSKPTRLVTGSRVILGRHHVFRYNDPLEARQSRHNLAAAAANEPIDWKYAQMELYEKQGIDLKQEMEKKLLEMEQQFRKEVEELERQHKRMNNEYESRIESLQRQVDLAQSMISSSGCSTWDGNGELILSKSLLAEVNEEQWSSEQERIVRHAAIKWRYHQFTSVRDDLWGSAIFLKEANAIAVELRKRVQFQFVLLTDTMYSPLPPDLLPPGEDLTLRPYPKTVVAIQVRDFKNGAMHYWSLEKLKQRLEDMRRLYNADISEAVTPDKPFANVGQMIGAMMLTPALADTDQTGDPKSDRIKSMRDVLKEASGTAPDTPSTEAETDDDDVSMDVWMGTDPFYDRFPWFRLVGSNLLHNQPLIHKVAVVNEKGEVKGYLKVSIEPILNSSPSQISNGNNKGIKQSARLNFRKEDFLKRYQRRNAPERGAKVGTNSEGYASESESEELDVDFPEHIVKGKEFSFRVVVIEAFNVPLQYTDVFCQFNFLHRHDEAFSTEPIRSCPQTKRLSFNHTQELRTTANSAFVHYLRHFPLIFEIFGHLNKTSTSHLTYHAGSPHLLDDTESRKLPKKLCFQQPSLVISTPVKSKRAGQACNQNTMTDMSQVRSKYDLLVWFEICELASNGEYVPSVVDHANGLPTHGIFLLHQGIQRRIKITICHEKGDIRWRDCQELVIGRIRSTPEWCGEDSEVLSLGLFPGTYLEFSMDDRIFFQFEAAWDSSLHNSPLLNRVSNYGEQVYLTLSAYMELEGDVSNQHCAVITKDLSVLIYARDSKISAASRFCRSLIGGISKSPEMNRVPGVYLLTLKEPSDTGSPGALRRQRRVLDTSSNYVRGEENLGSWRPRGDSLIFEHQWELEKLSKLQQVERIRLFLRLREKLKSLKPKQKSKDGTTSGDVKTPVSPTTPKFPIPAEVKMNEKEKGIAERVLRLMTLKIPVNKEPPTGKKMDSNESSMSNSATSPTGMEGCGRIVKSSPSSTDLLSSRTKSRSEQDLTSSSMFSNSLVVNEGGPMKRSVSGSQLGKLAPPLPEVTEERVGVVVSKKGYMNFLEEKTQGWVKRWVVVRRPYILLYRDDKDLVIRSVINLANARIEYSEDQQAMLKVPNTFSVCTVHRAFLMQTLPEDDIFDWLYAINPLLAGQIRCNNHALPNLPISKPPAKL</sequence>
<dbReference type="GO" id="GO:0040012">
    <property type="term" value="P:regulation of locomotion"/>
    <property type="evidence" value="ECO:0007669"/>
    <property type="project" value="UniProtKB-ARBA"/>
</dbReference>
<dbReference type="InterPro" id="IPR001752">
    <property type="entry name" value="Kinesin_motor_dom"/>
</dbReference>
<dbReference type="GO" id="GO:0005874">
    <property type="term" value="C:microtubule"/>
    <property type="evidence" value="ECO:0007669"/>
    <property type="project" value="UniProtKB-KW"/>
</dbReference>
<dbReference type="SUPFAM" id="SSF52540">
    <property type="entry name" value="P-loop containing nucleoside triphosphate hydrolases"/>
    <property type="match status" value="1"/>
</dbReference>
<dbReference type="Pfam" id="PF12423">
    <property type="entry name" value="KIF1B"/>
    <property type="match status" value="1"/>
</dbReference>
<feature type="domain" description="PH" evidence="14">
    <location>
        <begin position="1581"/>
        <end position="1679"/>
    </location>
</feature>
<accession>A0AAD4RCX3</accession>
<feature type="domain" description="Kinesin motor" evidence="15">
    <location>
        <begin position="3"/>
        <end position="345"/>
    </location>
</feature>
<dbReference type="GO" id="GO:0016192">
    <property type="term" value="P:vesicle-mediated transport"/>
    <property type="evidence" value="ECO:0007669"/>
    <property type="project" value="UniProtKB-ARBA"/>
</dbReference>
<feature type="region of interest" description="Disordered" evidence="13">
    <location>
        <begin position="855"/>
        <end position="874"/>
    </location>
</feature>
<organism evidence="16 17">
    <name type="scientific">Ditylenchus destructor</name>
    <dbReference type="NCBI Taxonomy" id="166010"/>
    <lineage>
        <taxon>Eukaryota</taxon>
        <taxon>Metazoa</taxon>
        <taxon>Ecdysozoa</taxon>
        <taxon>Nematoda</taxon>
        <taxon>Chromadorea</taxon>
        <taxon>Rhabditida</taxon>
        <taxon>Tylenchina</taxon>
        <taxon>Tylenchomorpha</taxon>
        <taxon>Sphaerularioidea</taxon>
        <taxon>Anguinidae</taxon>
        <taxon>Anguininae</taxon>
        <taxon>Ditylenchus</taxon>
    </lineage>
</organism>
<comment type="similarity">
    <text evidence="11">Belongs to the TRAFAC class myosin-kinesin ATPase superfamily. Kinesin family.</text>
</comment>
<evidence type="ECO:0000256" key="8">
    <source>
        <dbReference type="ARBA" id="ARBA00023054"/>
    </source>
</evidence>
<keyword evidence="5" id="KW-0493">Microtubule</keyword>
<dbReference type="InterPro" id="IPR001849">
    <property type="entry name" value="PH_domain"/>
</dbReference>
<dbReference type="Pfam" id="PF12473">
    <property type="entry name" value="DUF3694"/>
    <property type="match status" value="1"/>
</dbReference>
<feature type="region of interest" description="Disordered" evidence="13">
    <location>
        <begin position="969"/>
        <end position="990"/>
    </location>
</feature>
<dbReference type="FunFam" id="3.40.850.10:FF:000047">
    <property type="entry name" value="Kinesin family protein"/>
    <property type="match status" value="1"/>
</dbReference>
<protein>
    <recommendedName>
        <fullName evidence="2">Kinesin-like protein unc-104</fullName>
    </recommendedName>
</protein>
<dbReference type="PROSITE" id="PS00411">
    <property type="entry name" value="KINESIN_MOTOR_1"/>
    <property type="match status" value="1"/>
</dbReference>
<dbReference type="InterPro" id="IPR027417">
    <property type="entry name" value="P-loop_NTPase"/>
</dbReference>
<dbReference type="GO" id="GO:0005524">
    <property type="term" value="F:ATP binding"/>
    <property type="evidence" value="ECO:0007669"/>
    <property type="project" value="UniProtKB-UniRule"/>
</dbReference>
<dbReference type="GO" id="GO:0010975">
    <property type="term" value="P:regulation of neuron projection development"/>
    <property type="evidence" value="ECO:0007669"/>
    <property type="project" value="UniProtKB-ARBA"/>
</dbReference>
<dbReference type="Gene3D" id="3.40.850.10">
    <property type="entry name" value="Kinesin motor domain"/>
    <property type="match status" value="1"/>
</dbReference>
<dbReference type="InterPro" id="IPR022164">
    <property type="entry name" value="Kinesin-like"/>
</dbReference>
<dbReference type="GO" id="GO:0051222">
    <property type="term" value="P:positive regulation of protein transport"/>
    <property type="evidence" value="ECO:0007669"/>
    <property type="project" value="UniProtKB-ARBA"/>
</dbReference>
<gene>
    <name evidence="16" type="ORF">DdX_00424</name>
</gene>
<dbReference type="SUPFAM" id="SSF49879">
    <property type="entry name" value="SMAD/FHA domain"/>
    <property type="match status" value="1"/>
</dbReference>
<dbReference type="Pfam" id="PF16183">
    <property type="entry name" value="Kinesin_assoc"/>
    <property type="match status" value="2"/>
</dbReference>
<keyword evidence="3" id="KW-0813">Transport</keyword>
<dbReference type="InterPro" id="IPR008984">
    <property type="entry name" value="SMAD_FHA_dom_sf"/>
</dbReference>
<dbReference type="GO" id="GO:0030425">
    <property type="term" value="C:dendrite"/>
    <property type="evidence" value="ECO:0007669"/>
    <property type="project" value="UniProtKB-ARBA"/>
</dbReference>
<dbReference type="SUPFAM" id="SSF50729">
    <property type="entry name" value="PH domain-like"/>
    <property type="match status" value="1"/>
</dbReference>
<evidence type="ECO:0000256" key="5">
    <source>
        <dbReference type="ARBA" id="ARBA00022701"/>
    </source>
</evidence>
<evidence type="ECO:0000256" key="2">
    <source>
        <dbReference type="ARBA" id="ARBA00020751"/>
    </source>
</evidence>
<feature type="coiled-coil region" evidence="12">
    <location>
        <begin position="610"/>
        <end position="659"/>
    </location>
</feature>
<evidence type="ECO:0000259" key="15">
    <source>
        <dbReference type="PROSITE" id="PS50067"/>
    </source>
</evidence>
<dbReference type="Proteomes" id="UP001201812">
    <property type="component" value="Unassembled WGS sequence"/>
</dbReference>
<evidence type="ECO:0000313" key="17">
    <source>
        <dbReference type="Proteomes" id="UP001201812"/>
    </source>
</evidence>
<dbReference type="InterPro" id="IPR011993">
    <property type="entry name" value="PH-like_dom_sf"/>
</dbReference>
<dbReference type="GO" id="GO:0005546">
    <property type="term" value="F:phosphatidylinositol-4,5-bisphosphate binding"/>
    <property type="evidence" value="ECO:0007669"/>
    <property type="project" value="UniProtKB-ARBA"/>
</dbReference>
<dbReference type="Pfam" id="PF00169">
    <property type="entry name" value="PH"/>
    <property type="match status" value="1"/>
</dbReference>
<feature type="region of interest" description="Disordered" evidence="13">
    <location>
        <begin position="1478"/>
        <end position="1538"/>
    </location>
</feature>